<evidence type="ECO:0000313" key="7">
    <source>
        <dbReference type="EMBL" id="PKK87843.1"/>
    </source>
</evidence>
<dbReference type="GO" id="GO:0016740">
    <property type="term" value="F:transferase activity"/>
    <property type="evidence" value="ECO:0007669"/>
    <property type="project" value="UniProtKB-KW"/>
</dbReference>
<dbReference type="SUPFAM" id="SSF52518">
    <property type="entry name" value="Thiamin diphosphate-binding fold (THDP-binding)"/>
    <property type="match status" value="1"/>
</dbReference>
<gene>
    <name evidence="7" type="ORF">CVV64_21350</name>
</gene>
<feature type="domain" description="Transketolase N-terminal" evidence="6">
    <location>
        <begin position="9"/>
        <end position="255"/>
    </location>
</feature>
<dbReference type="CDD" id="cd02012">
    <property type="entry name" value="TPP_TK"/>
    <property type="match status" value="1"/>
</dbReference>
<comment type="similarity">
    <text evidence="2">Belongs to the transketolase family.</text>
</comment>
<dbReference type="PANTHER" id="PTHR47514:SF1">
    <property type="entry name" value="TRANSKETOLASE N-TERMINAL SECTION-RELATED"/>
    <property type="match status" value="1"/>
</dbReference>
<dbReference type="AlphaFoldDB" id="A0A2N1PHM1"/>
<protein>
    <submittedName>
        <fullName evidence="7">Transketolase</fullName>
    </submittedName>
</protein>
<evidence type="ECO:0000256" key="4">
    <source>
        <dbReference type="ARBA" id="ARBA00022723"/>
    </source>
</evidence>
<comment type="caution">
    <text evidence="7">The sequence shown here is derived from an EMBL/GenBank/DDBJ whole genome shotgun (WGS) entry which is preliminary data.</text>
</comment>
<dbReference type="EMBL" id="PGXC01000097">
    <property type="protein sequence ID" value="PKK87843.1"/>
    <property type="molecule type" value="Genomic_DNA"/>
</dbReference>
<name>A0A2N1PHM1_9BACT</name>
<accession>A0A2N1PHM1</accession>
<organism evidence="7 8">
    <name type="scientific">Candidatus Wallbacteria bacterium HGW-Wallbacteria-1</name>
    <dbReference type="NCBI Taxonomy" id="2013854"/>
    <lineage>
        <taxon>Bacteria</taxon>
        <taxon>Candidatus Walliibacteriota</taxon>
    </lineage>
</organism>
<dbReference type="PANTHER" id="PTHR47514">
    <property type="entry name" value="TRANSKETOLASE N-TERMINAL SECTION-RELATED"/>
    <property type="match status" value="1"/>
</dbReference>
<comment type="cofactor">
    <cofactor evidence="1">
        <name>thiamine diphosphate</name>
        <dbReference type="ChEBI" id="CHEBI:58937"/>
    </cofactor>
</comment>
<dbReference type="GO" id="GO:0046872">
    <property type="term" value="F:metal ion binding"/>
    <property type="evidence" value="ECO:0007669"/>
    <property type="project" value="UniProtKB-KW"/>
</dbReference>
<evidence type="ECO:0000259" key="6">
    <source>
        <dbReference type="Pfam" id="PF00456"/>
    </source>
</evidence>
<dbReference type="InterPro" id="IPR029061">
    <property type="entry name" value="THDP-binding"/>
</dbReference>
<dbReference type="Pfam" id="PF00456">
    <property type="entry name" value="Transketolase_N"/>
    <property type="match status" value="1"/>
</dbReference>
<keyword evidence="5" id="KW-0786">Thiamine pyrophosphate</keyword>
<keyword evidence="3" id="KW-0808">Transferase</keyword>
<dbReference type="InterPro" id="IPR049557">
    <property type="entry name" value="Transketolase_CS"/>
</dbReference>
<proteinExistence type="inferred from homology"/>
<evidence type="ECO:0000256" key="3">
    <source>
        <dbReference type="ARBA" id="ARBA00022679"/>
    </source>
</evidence>
<reference evidence="7 8" key="1">
    <citation type="journal article" date="2017" name="ISME J.">
        <title>Potential for microbial H2 and metal transformations associated with novel bacteria and archaea in deep terrestrial subsurface sediments.</title>
        <authorList>
            <person name="Hernsdorf A.W."/>
            <person name="Amano Y."/>
            <person name="Miyakawa K."/>
            <person name="Ise K."/>
            <person name="Suzuki Y."/>
            <person name="Anantharaman K."/>
            <person name="Probst A."/>
            <person name="Burstein D."/>
            <person name="Thomas B.C."/>
            <person name="Banfield J.F."/>
        </authorList>
    </citation>
    <scope>NUCLEOTIDE SEQUENCE [LARGE SCALE GENOMIC DNA]</scope>
    <source>
        <strain evidence="7">HGW-Wallbacteria-1</strain>
    </source>
</reference>
<evidence type="ECO:0000256" key="1">
    <source>
        <dbReference type="ARBA" id="ARBA00001964"/>
    </source>
</evidence>
<dbReference type="PROSITE" id="PS00801">
    <property type="entry name" value="TRANSKETOLASE_1"/>
    <property type="match status" value="1"/>
</dbReference>
<sequence>MRVERLEQVARELRKRIVTMVYHAQSGHPGGSLSAADIVTALYFDIMRVDPEKPKDPNRDRFIMSKGHACPAWYASLAMKGYFDEEHLKTLRRFGSILQGHPDMKKTPGLDMSTGSLGQGAAASVGMALDGKQRKNDYHVYTILGDGELDEGIVWESLLVANKYKLDNLTYIIDYNKLQLDGTLEQVMPLEPLIDKFKAFGWHVITIDGHDMMAILQAFETAKEVKGRPTVIIAHTIKGKGVSFMENDKNWHGQAPNTLQYEQAMVELEGARNE</sequence>
<dbReference type="InterPro" id="IPR005474">
    <property type="entry name" value="Transketolase_N"/>
</dbReference>
<dbReference type="Gene3D" id="3.40.50.970">
    <property type="match status" value="1"/>
</dbReference>
<keyword evidence="4" id="KW-0479">Metal-binding</keyword>
<evidence type="ECO:0000313" key="8">
    <source>
        <dbReference type="Proteomes" id="UP000233256"/>
    </source>
</evidence>
<evidence type="ECO:0000256" key="5">
    <source>
        <dbReference type="ARBA" id="ARBA00023052"/>
    </source>
</evidence>
<evidence type="ECO:0000256" key="2">
    <source>
        <dbReference type="ARBA" id="ARBA00007131"/>
    </source>
</evidence>
<dbReference type="Proteomes" id="UP000233256">
    <property type="component" value="Unassembled WGS sequence"/>
</dbReference>